<accession>A0A7H4LEW7</accession>
<gene>
    <name evidence="2" type="ORF">CAMPLR22A2D_LOCUS1761</name>
</gene>
<evidence type="ECO:0000313" key="2">
    <source>
        <dbReference type="EMBL" id="SPT17155.1"/>
    </source>
</evidence>
<dbReference type="PANTHER" id="PTHR38370:SF1">
    <property type="entry name" value="BETA-1,4-XYLOSIDASE"/>
    <property type="match status" value="1"/>
</dbReference>
<dbReference type="EMBL" id="LS480641">
    <property type="protein sequence ID" value="SPT17155.1"/>
    <property type="molecule type" value="Genomic_DNA"/>
</dbReference>
<proteinExistence type="predicted"/>
<reference evidence="2 3" key="1">
    <citation type="submission" date="2018-05" db="EMBL/GenBank/DDBJ databases">
        <authorList>
            <person name="Thind KAUR A."/>
        </authorList>
    </citation>
    <scope>NUCLEOTIDE SEQUENCE [LARGE SCALE GENOMIC DNA]</scope>
</reference>
<feature type="region of interest" description="Disordered" evidence="1">
    <location>
        <begin position="207"/>
        <end position="227"/>
    </location>
</feature>
<sequence>MNWSKSKVRLDSAGCGSSGLTLPRLGPAWKHLVVTATRITVTTVTIGDRKKAKFWKSSWLHGLRPRDVAPKIFEISKKKACLVSKALDNNFWIRQIDTSKGLTLSIQEFAALWEMLHDVTFNLDRKDTISWKFTSSGLIPFVIDAIRKSHARDSYRCASSDGSSHGGSGSRRHLIDYRELPAGAADADAIRHQGPWSEFIQAPADVRPSEEHARPAAAVAGSAYRWK</sequence>
<evidence type="ECO:0000256" key="1">
    <source>
        <dbReference type="SAM" id="MobiDB-lite"/>
    </source>
</evidence>
<organism evidence="2 3">
    <name type="scientific">Triticum aestivum</name>
    <name type="common">Wheat</name>
    <dbReference type="NCBI Taxonomy" id="4565"/>
    <lineage>
        <taxon>Eukaryota</taxon>
        <taxon>Viridiplantae</taxon>
        <taxon>Streptophyta</taxon>
        <taxon>Embryophyta</taxon>
        <taxon>Tracheophyta</taxon>
        <taxon>Spermatophyta</taxon>
        <taxon>Magnoliopsida</taxon>
        <taxon>Liliopsida</taxon>
        <taxon>Poales</taxon>
        <taxon>Poaceae</taxon>
        <taxon>BOP clade</taxon>
        <taxon>Pooideae</taxon>
        <taxon>Triticodae</taxon>
        <taxon>Triticeae</taxon>
        <taxon>Triticinae</taxon>
        <taxon>Triticum</taxon>
    </lineage>
</organism>
<dbReference type="Proteomes" id="UP000280104">
    <property type="component" value="Chromosome II"/>
</dbReference>
<name>A0A7H4LEW7_WHEAT</name>
<dbReference type="PANTHER" id="PTHR38370">
    <property type="entry name" value="BETA-1,4-XYLOSIDASE"/>
    <property type="match status" value="1"/>
</dbReference>
<dbReference type="AlphaFoldDB" id="A0A7H4LEW7"/>
<protein>
    <submittedName>
        <fullName evidence="2">Uncharacterized protein</fullName>
    </submittedName>
</protein>
<evidence type="ECO:0000313" key="3">
    <source>
        <dbReference type="Proteomes" id="UP000280104"/>
    </source>
</evidence>